<dbReference type="Proteomes" id="UP000605990">
    <property type="component" value="Unassembled WGS sequence"/>
</dbReference>
<dbReference type="SUPFAM" id="SSF48452">
    <property type="entry name" value="TPR-like"/>
    <property type="match status" value="2"/>
</dbReference>
<dbReference type="InterPro" id="IPR019734">
    <property type="entry name" value="TPR_rpt"/>
</dbReference>
<gene>
    <name evidence="2" type="ORF">H8R27_01580</name>
</gene>
<evidence type="ECO:0000313" key="2">
    <source>
        <dbReference type="EMBL" id="MBC5833565.1"/>
    </source>
</evidence>
<dbReference type="PANTHER" id="PTHR12558">
    <property type="entry name" value="CELL DIVISION CYCLE 16,23,27"/>
    <property type="match status" value="1"/>
</dbReference>
<accession>A0ABR7IUV8</accession>
<dbReference type="Pfam" id="PF12895">
    <property type="entry name" value="ANAPC3"/>
    <property type="match status" value="1"/>
</dbReference>
<dbReference type="Gene3D" id="1.25.40.10">
    <property type="entry name" value="Tetratricopeptide repeat domain"/>
    <property type="match status" value="2"/>
</dbReference>
<dbReference type="PANTHER" id="PTHR12558:SF13">
    <property type="entry name" value="CELL DIVISION CYCLE PROTEIN 27 HOMOLOG"/>
    <property type="match status" value="1"/>
</dbReference>
<keyword evidence="3" id="KW-1185">Reference proteome</keyword>
<name>A0ABR7IUV8_9FLAO</name>
<organism evidence="2 3">
    <name type="scientific">Flavobacterium bernardetii</name>
    <dbReference type="NCBI Taxonomy" id="2813823"/>
    <lineage>
        <taxon>Bacteria</taxon>
        <taxon>Pseudomonadati</taxon>
        <taxon>Bacteroidota</taxon>
        <taxon>Flavobacteriia</taxon>
        <taxon>Flavobacteriales</taxon>
        <taxon>Flavobacteriaceae</taxon>
        <taxon>Flavobacterium</taxon>
    </lineage>
</organism>
<feature type="repeat" description="TPR" evidence="1">
    <location>
        <begin position="271"/>
        <end position="304"/>
    </location>
</feature>
<proteinExistence type="predicted"/>
<protein>
    <submittedName>
        <fullName evidence="2">Tetratricopeptide repeat protein</fullName>
    </submittedName>
</protein>
<dbReference type="SMART" id="SM00028">
    <property type="entry name" value="TPR"/>
    <property type="match status" value="7"/>
</dbReference>
<comment type="caution">
    <text evidence="2">The sequence shown here is derived from an EMBL/GenBank/DDBJ whole genome shotgun (WGS) entry which is preliminary data.</text>
</comment>
<sequence length="466" mass="55041">MNMSHEEEEEENNLSLSKFESMLKTNKVFFFDSEEFEDIVLHYMDTGRINLAKKALRLGLEQHPKSTGLKLVHVEILIYDDKIEQAEKILNEIALLEPTNEEVFIQRANICSKRDQHEKAIEHLNNALRYTDDEADIYSMIGMEYLFMDNLEFAKDNFILCLENDEEDYSALYNVVYCFDFLDQNKEAIVYLENFIDKNPYSEVAWHQLGRQFYALKEYEKAVWAFDYACLIDEGFLGAFLEKAKSLEKLKRYQEAIDCYNITIELDDPTSFAYLRIGKCYEKLGNKEQALNFYLKTVHEDPLLDKAWLAITDFYISEKNYQKSLYYINKAIGIDGENSLYWRRYANINQYLNFIEEAEEGYRKAFENGDIELDNFLCWSDVLYVLGEVSAAFEILNQAKDLYPNESEIQYRMVGLYYNIDEEFNAIEALNLALITDFHKNYILKDLFPHVWESENVQKIIKNHNI</sequence>
<dbReference type="SUPFAM" id="SSF81901">
    <property type="entry name" value="HCP-like"/>
    <property type="match status" value="1"/>
</dbReference>
<evidence type="ECO:0000313" key="3">
    <source>
        <dbReference type="Proteomes" id="UP000605990"/>
    </source>
</evidence>
<dbReference type="PROSITE" id="PS50005">
    <property type="entry name" value="TPR"/>
    <property type="match status" value="1"/>
</dbReference>
<dbReference type="Pfam" id="PF13174">
    <property type="entry name" value="TPR_6"/>
    <property type="match status" value="1"/>
</dbReference>
<dbReference type="EMBL" id="JACRUN010000001">
    <property type="protein sequence ID" value="MBC5833565.1"/>
    <property type="molecule type" value="Genomic_DNA"/>
</dbReference>
<keyword evidence="1" id="KW-0802">TPR repeat</keyword>
<reference evidence="2 3" key="1">
    <citation type="submission" date="2020-08" db="EMBL/GenBank/DDBJ databases">
        <title>Description of novel Flavobacterium F-408 isolate.</title>
        <authorList>
            <person name="Saticioglu I.B."/>
            <person name="Duman M."/>
            <person name="Altun S."/>
        </authorList>
    </citation>
    <scope>NUCLEOTIDE SEQUENCE [LARGE SCALE GENOMIC DNA]</scope>
    <source>
        <strain evidence="2 3">F-408</strain>
    </source>
</reference>
<dbReference type="InterPro" id="IPR011990">
    <property type="entry name" value="TPR-like_helical_dom_sf"/>
</dbReference>
<evidence type="ECO:0000256" key="1">
    <source>
        <dbReference type="PROSITE-ProRule" id="PRU00339"/>
    </source>
</evidence>